<organism evidence="1 2">
    <name type="scientific">Scleroderma citrinum Foug A</name>
    <dbReference type="NCBI Taxonomy" id="1036808"/>
    <lineage>
        <taxon>Eukaryota</taxon>
        <taxon>Fungi</taxon>
        <taxon>Dikarya</taxon>
        <taxon>Basidiomycota</taxon>
        <taxon>Agaricomycotina</taxon>
        <taxon>Agaricomycetes</taxon>
        <taxon>Agaricomycetidae</taxon>
        <taxon>Boletales</taxon>
        <taxon>Sclerodermatineae</taxon>
        <taxon>Sclerodermataceae</taxon>
        <taxon>Scleroderma</taxon>
    </lineage>
</organism>
<feature type="non-terminal residue" evidence="1">
    <location>
        <position position="1"/>
    </location>
</feature>
<reference evidence="1 2" key="1">
    <citation type="submission" date="2014-04" db="EMBL/GenBank/DDBJ databases">
        <authorList>
            <consortium name="DOE Joint Genome Institute"/>
            <person name="Kuo A."/>
            <person name="Kohler A."/>
            <person name="Nagy L.G."/>
            <person name="Floudas D."/>
            <person name="Copeland A."/>
            <person name="Barry K.W."/>
            <person name="Cichocki N."/>
            <person name="Veneault-Fourrey C."/>
            <person name="LaButti K."/>
            <person name="Lindquist E.A."/>
            <person name="Lipzen A."/>
            <person name="Lundell T."/>
            <person name="Morin E."/>
            <person name="Murat C."/>
            <person name="Sun H."/>
            <person name="Tunlid A."/>
            <person name="Henrissat B."/>
            <person name="Grigoriev I.V."/>
            <person name="Hibbett D.S."/>
            <person name="Martin F."/>
            <person name="Nordberg H.P."/>
            <person name="Cantor M.N."/>
            <person name="Hua S.X."/>
        </authorList>
    </citation>
    <scope>NUCLEOTIDE SEQUENCE [LARGE SCALE GENOMIC DNA]</scope>
    <source>
        <strain evidence="1 2">Foug A</strain>
    </source>
</reference>
<name>A0A0C3D293_9AGAM</name>
<reference evidence="2" key="2">
    <citation type="submission" date="2015-01" db="EMBL/GenBank/DDBJ databases">
        <title>Evolutionary Origins and Diversification of the Mycorrhizal Mutualists.</title>
        <authorList>
            <consortium name="DOE Joint Genome Institute"/>
            <consortium name="Mycorrhizal Genomics Consortium"/>
            <person name="Kohler A."/>
            <person name="Kuo A."/>
            <person name="Nagy L.G."/>
            <person name="Floudas D."/>
            <person name="Copeland A."/>
            <person name="Barry K.W."/>
            <person name="Cichocki N."/>
            <person name="Veneault-Fourrey C."/>
            <person name="LaButti K."/>
            <person name="Lindquist E.A."/>
            <person name="Lipzen A."/>
            <person name="Lundell T."/>
            <person name="Morin E."/>
            <person name="Murat C."/>
            <person name="Riley R."/>
            <person name="Ohm R."/>
            <person name="Sun H."/>
            <person name="Tunlid A."/>
            <person name="Henrissat B."/>
            <person name="Grigoriev I.V."/>
            <person name="Hibbett D.S."/>
            <person name="Martin F."/>
        </authorList>
    </citation>
    <scope>NUCLEOTIDE SEQUENCE [LARGE SCALE GENOMIC DNA]</scope>
    <source>
        <strain evidence="2">Foug A</strain>
    </source>
</reference>
<keyword evidence="2" id="KW-1185">Reference proteome</keyword>
<dbReference type="EMBL" id="KN822395">
    <property type="protein sequence ID" value="KIM50519.1"/>
    <property type="molecule type" value="Genomic_DNA"/>
</dbReference>
<protein>
    <submittedName>
        <fullName evidence="1">Uncharacterized protein</fullName>
    </submittedName>
</protein>
<evidence type="ECO:0000313" key="1">
    <source>
        <dbReference type="EMBL" id="KIM50519.1"/>
    </source>
</evidence>
<accession>A0A0C3D293</accession>
<gene>
    <name evidence="1" type="ORF">SCLCIDRAFT_145256</name>
</gene>
<dbReference type="AlphaFoldDB" id="A0A0C3D293"/>
<evidence type="ECO:0000313" key="2">
    <source>
        <dbReference type="Proteomes" id="UP000053989"/>
    </source>
</evidence>
<dbReference type="InParanoid" id="A0A0C3D293"/>
<dbReference type="HOGENOM" id="CLU_001324_7_3_1"/>
<sequence>VRVIVDIANPPTGGLSLQPLYRLITQFRVELIAENERLRALDVETKRQWELMGRGRLRGMLTTIS</sequence>
<dbReference type="Proteomes" id="UP000053989">
    <property type="component" value="Unassembled WGS sequence"/>
</dbReference>
<proteinExistence type="predicted"/>